<dbReference type="Proteomes" id="UP000321746">
    <property type="component" value="Unassembled WGS sequence"/>
</dbReference>
<reference evidence="2 3" key="1">
    <citation type="submission" date="2019-07" db="EMBL/GenBank/DDBJ databases">
        <title>Whole genome shotgun sequence of Acetobacter oeni NBRC 105207.</title>
        <authorList>
            <person name="Hosoyama A."/>
            <person name="Uohara A."/>
            <person name="Ohji S."/>
            <person name="Ichikawa N."/>
        </authorList>
    </citation>
    <scope>NUCLEOTIDE SEQUENCE [LARGE SCALE GENOMIC DNA]</scope>
    <source>
        <strain evidence="2 3">NBRC 105207</strain>
    </source>
</reference>
<dbReference type="Pfam" id="PF00535">
    <property type="entry name" value="Glycos_transf_2"/>
    <property type="match status" value="1"/>
</dbReference>
<protein>
    <submittedName>
        <fullName evidence="2">Glycosyl transferase</fullName>
    </submittedName>
</protein>
<dbReference type="InterPro" id="IPR001173">
    <property type="entry name" value="Glyco_trans_2-like"/>
</dbReference>
<dbReference type="OrthoDB" id="7296636at2"/>
<sequence>MTVEISAILTTHNRAHLLPRVLEGLASQTLQPDRFEIIAVDDGSTDDTREILAAWSNRLPLRIFSQRAAGLAAAKNLGVFAARAPVVVFLDDDDVTMPEFLCMHLAAHLSDPRVETAVLSRTVLAPEIESLPLMRHVTQVGMQLFSYGWIQPRQVLSFREFWGGRSSCKRSLLVRHGVFRPEFRFGCEDIELGWRLSRHGLRVVYEPDACAIMIRALSFDQFCDRSWRQGRSQYLFAKMHPDPEIRDYCEIDRALAAWRESWPDYARLLRRARRLEALTLAREEAGCPVHERLQEALDKAYSQAFFLSRAKGIADAMEADDKRPEPALPLALPEYARDIR</sequence>
<dbReference type="InterPro" id="IPR029044">
    <property type="entry name" value="Nucleotide-diphossugar_trans"/>
</dbReference>
<keyword evidence="3" id="KW-1185">Reference proteome</keyword>
<accession>A0A511XNY5</accession>
<dbReference type="SUPFAM" id="SSF53448">
    <property type="entry name" value="Nucleotide-diphospho-sugar transferases"/>
    <property type="match status" value="1"/>
</dbReference>
<gene>
    <name evidence="2" type="ORF">AOE01nite_28400</name>
</gene>
<dbReference type="EMBL" id="BJYG01000047">
    <property type="protein sequence ID" value="GEN64616.1"/>
    <property type="molecule type" value="Genomic_DNA"/>
</dbReference>
<dbReference type="InterPro" id="IPR050834">
    <property type="entry name" value="Glycosyltransf_2"/>
</dbReference>
<keyword evidence="2" id="KW-0808">Transferase</keyword>
<evidence type="ECO:0000313" key="2">
    <source>
        <dbReference type="EMBL" id="GEN64616.1"/>
    </source>
</evidence>
<feature type="domain" description="Glycosyltransferase 2-like" evidence="1">
    <location>
        <begin position="6"/>
        <end position="123"/>
    </location>
</feature>
<comment type="caution">
    <text evidence="2">The sequence shown here is derived from an EMBL/GenBank/DDBJ whole genome shotgun (WGS) entry which is preliminary data.</text>
</comment>
<name>A0A511XNY5_9PROT</name>
<dbReference type="GO" id="GO:0016740">
    <property type="term" value="F:transferase activity"/>
    <property type="evidence" value="ECO:0007669"/>
    <property type="project" value="UniProtKB-KW"/>
</dbReference>
<organism evidence="2 3">
    <name type="scientific">Acetobacter oeni</name>
    <dbReference type="NCBI Taxonomy" id="304077"/>
    <lineage>
        <taxon>Bacteria</taxon>
        <taxon>Pseudomonadati</taxon>
        <taxon>Pseudomonadota</taxon>
        <taxon>Alphaproteobacteria</taxon>
        <taxon>Acetobacterales</taxon>
        <taxon>Acetobacteraceae</taxon>
        <taxon>Acetobacter</taxon>
    </lineage>
</organism>
<dbReference type="RefSeq" id="WP_146891395.1">
    <property type="nucleotide sequence ID" value="NZ_BJYG01000047.1"/>
</dbReference>
<proteinExistence type="predicted"/>
<dbReference type="AlphaFoldDB" id="A0A511XNY5"/>
<dbReference type="PANTHER" id="PTHR43685:SF3">
    <property type="entry name" value="SLR2126 PROTEIN"/>
    <property type="match status" value="1"/>
</dbReference>
<evidence type="ECO:0000313" key="3">
    <source>
        <dbReference type="Proteomes" id="UP000321746"/>
    </source>
</evidence>
<dbReference type="Gene3D" id="3.90.550.10">
    <property type="entry name" value="Spore Coat Polysaccharide Biosynthesis Protein SpsA, Chain A"/>
    <property type="match status" value="1"/>
</dbReference>
<evidence type="ECO:0000259" key="1">
    <source>
        <dbReference type="Pfam" id="PF00535"/>
    </source>
</evidence>
<dbReference type="PANTHER" id="PTHR43685">
    <property type="entry name" value="GLYCOSYLTRANSFERASE"/>
    <property type="match status" value="1"/>
</dbReference>